<evidence type="ECO:0000256" key="16">
    <source>
        <dbReference type="SAM" id="Phobius"/>
    </source>
</evidence>
<keyword evidence="7" id="KW-0479">Metal-binding</keyword>
<feature type="compositionally biased region" description="Acidic residues" evidence="15">
    <location>
        <begin position="224"/>
        <end position="236"/>
    </location>
</feature>
<keyword evidence="11 16" id="KW-1133">Transmembrane helix</keyword>
<dbReference type="InterPro" id="IPR001841">
    <property type="entry name" value="Znf_RING"/>
</dbReference>
<evidence type="ECO:0000256" key="4">
    <source>
        <dbReference type="ARBA" id="ARBA00012483"/>
    </source>
</evidence>
<dbReference type="GO" id="GO:0008270">
    <property type="term" value="F:zinc ion binding"/>
    <property type="evidence" value="ECO:0007669"/>
    <property type="project" value="UniProtKB-KW"/>
</dbReference>
<dbReference type="AlphaFoldDB" id="A0AAW2BSV7"/>
<dbReference type="Pfam" id="PF13639">
    <property type="entry name" value="zf-RING_2"/>
    <property type="match status" value="1"/>
</dbReference>
<dbReference type="PANTHER" id="PTHR46913:SF19">
    <property type="entry name" value="RING-TYPE E3 UBIQUITIN TRANSFERASE"/>
    <property type="match status" value="1"/>
</dbReference>
<keyword evidence="10" id="KW-0862">Zinc</keyword>
<evidence type="ECO:0000256" key="10">
    <source>
        <dbReference type="ARBA" id="ARBA00022833"/>
    </source>
</evidence>
<accession>A0AAW2BSV7</accession>
<dbReference type="PROSITE" id="PS50089">
    <property type="entry name" value="ZF_RING_2"/>
    <property type="match status" value="1"/>
</dbReference>
<comment type="caution">
    <text evidence="18">The sequence shown here is derived from an EMBL/GenBank/DDBJ whole genome shotgun (WGS) entry which is preliminary data.</text>
</comment>
<evidence type="ECO:0000256" key="15">
    <source>
        <dbReference type="SAM" id="MobiDB-lite"/>
    </source>
</evidence>
<dbReference type="GO" id="GO:0061630">
    <property type="term" value="F:ubiquitin protein ligase activity"/>
    <property type="evidence" value="ECO:0007669"/>
    <property type="project" value="UniProtKB-EC"/>
</dbReference>
<evidence type="ECO:0000256" key="13">
    <source>
        <dbReference type="ARBA" id="ARBA00024209"/>
    </source>
</evidence>
<evidence type="ECO:0000256" key="1">
    <source>
        <dbReference type="ARBA" id="ARBA00000900"/>
    </source>
</evidence>
<comment type="similarity">
    <text evidence="13">Belongs to the RING-type zinc finger family. ATL subfamily.</text>
</comment>
<keyword evidence="9" id="KW-0833">Ubl conjugation pathway</keyword>
<evidence type="ECO:0000256" key="6">
    <source>
        <dbReference type="ARBA" id="ARBA00022692"/>
    </source>
</evidence>
<dbReference type="CDD" id="cd16461">
    <property type="entry name" value="RING-H2_EL5-like"/>
    <property type="match status" value="1"/>
</dbReference>
<dbReference type="SUPFAM" id="SSF57850">
    <property type="entry name" value="RING/U-box"/>
    <property type="match status" value="1"/>
</dbReference>
<evidence type="ECO:0000256" key="3">
    <source>
        <dbReference type="ARBA" id="ARBA00004906"/>
    </source>
</evidence>
<evidence type="ECO:0000256" key="7">
    <source>
        <dbReference type="ARBA" id="ARBA00022723"/>
    </source>
</evidence>
<evidence type="ECO:0000313" key="18">
    <source>
        <dbReference type="EMBL" id="KAK9989004.1"/>
    </source>
</evidence>
<evidence type="ECO:0000259" key="17">
    <source>
        <dbReference type="PROSITE" id="PS50089"/>
    </source>
</evidence>
<dbReference type="PANTHER" id="PTHR46913">
    <property type="entry name" value="RING-H2 FINGER PROTEIN ATL16"/>
    <property type="match status" value="1"/>
</dbReference>
<dbReference type="EC" id="2.3.2.27" evidence="4"/>
<comment type="subcellular location">
    <subcellularLocation>
        <location evidence="2">Membrane</location>
        <topology evidence="2">Single-pass membrane protein</topology>
    </subcellularLocation>
</comment>
<evidence type="ECO:0000256" key="9">
    <source>
        <dbReference type="ARBA" id="ARBA00022786"/>
    </source>
</evidence>
<evidence type="ECO:0000256" key="14">
    <source>
        <dbReference type="PROSITE-ProRule" id="PRU00175"/>
    </source>
</evidence>
<reference evidence="18 19" key="1">
    <citation type="submission" date="2024-01" db="EMBL/GenBank/DDBJ databases">
        <title>A telomere-to-telomere, gap-free genome of sweet tea (Lithocarpus litseifolius).</title>
        <authorList>
            <person name="Zhou J."/>
        </authorList>
    </citation>
    <scope>NUCLEOTIDE SEQUENCE [LARGE SCALE GENOMIC DNA]</scope>
    <source>
        <strain evidence="18">Zhou-2022a</strain>
        <tissue evidence="18">Leaf</tissue>
    </source>
</reference>
<protein>
    <recommendedName>
        <fullName evidence="4">RING-type E3 ubiquitin transferase</fullName>
        <ecNumber evidence="4">2.3.2.27</ecNumber>
    </recommendedName>
</protein>
<organism evidence="18 19">
    <name type="scientific">Lithocarpus litseifolius</name>
    <dbReference type="NCBI Taxonomy" id="425828"/>
    <lineage>
        <taxon>Eukaryota</taxon>
        <taxon>Viridiplantae</taxon>
        <taxon>Streptophyta</taxon>
        <taxon>Embryophyta</taxon>
        <taxon>Tracheophyta</taxon>
        <taxon>Spermatophyta</taxon>
        <taxon>Magnoliopsida</taxon>
        <taxon>eudicotyledons</taxon>
        <taxon>Gunneridae</taxon>
        <taxon>Pentapetalae</taxon>
        <taxon>rosids</taxon>
        <taxon>fabids</taxon>
        <taxon>Fagales</taxon>
        <taxon>Fagaceae</taxon>
        <taxon>Lithocarpus</taxon>
    </lineage>
</organism>
<evidence type="ECO:0000256" key="2">
    <source>
        <dbReference type="ARBA" id="ARBA00004167"/>
    </source>
</evidence>
<dbReference type="InterPro" id="IPR013083">
    <property type="entry name" value="Znf_RING/FYVE/PHD"/>
</dbReference>
<gene>
    <name evidence="18" type="ORF">SO802_029243</name>
</gene>
<feature type="domain" description="RING-type" evidence="17">
    <location>
        <begin position="167"/>
        <end position="209"/>
    </location>
</feature>
<keyword evidence="12 16" id="KW-0472">Membrane</keyword>
<dbReference type="Gene3D" id="3.30.40.10">
    <property type="entry name" value="Zinc/RING finger domain, C3HC4 (zinc finger)"/>
    <property type="match status" value="1"/>
</dbReference>
<name>A0AAW2BSV7_9ROSI</name>
<dbReference type="GO" id="GO:0016567">
    <property type="term" value="P:protein ubiquitination"/>
    <property type="evidence" value="ECO:0007669"/>
    <property type="project" value="InterPro"/>
</dbReference>
<dbReference type="Proteomes" id="UP001459277">
    <property type="component" value="Unassembled WGS sequence"/>
</dbReference>
<evidence type="ECO:0000313" key="19">
    <source>
        <dbReference type="Proteomes" id="UP001459277"/>
    </source>
</evidence>
<keyword evidence="19" id="KW-1185">Reference proteome</keyword>
<dbReference type="FunFam" id="3.30.40.10:FF:000233">
    <property type="entry name" value="RING-H2 finger protein ATL54"/>
    <property type="match status" value="1"/>
</dbReference>
<keyword evidence="8 14" id="KW-0863">Zinc-finger</keyword>
<dbReference type="EMBL" id="JAZDWU010000010">
    <property type="protein sequence ID" value="KAK9989004.1"/>
    <property type="molecule type" value="Genomic_DNA"/>
</dbReference>
<dbReference type="GO" id="GO:0016020">
    <property type="term" value="C:membrane"/>
    <property type="evidence" value="ECO:0007669"/>
    <property type="project" value="UniProtKB-SubCell"/>
</dbReference>
<comment type="pathway">
    <text evidence="3">Protein modification; protein ubiquitination.</text>
</comment>
<keyword evidence="6 16" id="KW-0812">Transmembrane</keyword>
<feature type="transmembrane region" description="Helical" evidence="16">
    <location>
        <begin position="72"/>
        <end position="96"/>
    </location>
</feature>
<comment type="catalytic activity">
    <reaction evidence="1">
        <text>S-ubiquitinyl-[E2 ubiquitin-conjugating enzyme]-L-cysteine + [acceptor protein]-L-lysine = [E2 ubiquitin-conjugating enzyme]-L-cysteine + N(6)-ubiquitinyl-[acceptor protein]-L-lysine.</text>
        <dbReference type="EC" id="2.3.2.27"/>
    </reaction>
</comment>
<sequence>MGFLHRKLLDDSNNGTSSPFCLPCLNFVRHNGYCPPDCLIPCSSTCPYSFPPIPPPSVPSSFNDQSGKSNKIAPSVIAIGTVLAAAFIIVCFLAIYSRYYIRRRNSRRSTQPQSEETQDEFFDEEEGPIIDHPIWYIRTAGLQPSVISSIRVCKYKSGDGLVEGTECSVCLGEFEEDESLRLLPKCSHAFHIPCIDTWLRSHTNCPMCRAPIISSTSMTPVPEPDVENLDAGEEAQVESSHSSSESDRDIEEEVCELRIGVEEEGGSVSESDAKRCGNSNEEVNDIQPLRRSVSMDSLSASRISLAVANVVPVESAGNSDTQLVKLNENTRIVGNRGDGNRNLLRLLGSSSKARLLPNRPIFMKRSVSWSGKFKLGNNSQSRNLVLRSF</sequence>
<evidence type="ECO:0000256" key="12">
    <source>
        <dbReference type="ARBA" id="ARBA00023136"/>
    </source>
</evidence>
<evidence type="ECO:0000256" key="8">
    <source>
        <dbReference type="ARBA" id="ARBA00022771"/>
    </source>
</evidence>
<dbReference type="SMART" id="SM00184">
    <property type="entry name" value="RING"/>
    <property type="match status" value="1"/>
</dbReference>
<feature type="region of interest" description="Disordered" evidence="15">
    <location>
        <begin position="216"/>
        <end position="250"/>
    </location>
</feature>
<proteinExistence type="inferred from homology"/>
<keyword evidence="5" id="KW-0808">Transferase</keyword>
<evidence type="ECO:0000256" key="5">
    <source>
        <dbReference type="ARBA" id="ARBA00022679"/>
    </source>
</evidence>
<dbReference type="InterPro" id="IPR044600">
    <property type="entry name" value="ATL1/ATL16-like"/>
</dbReference>
<evidence type="ECO:0000256" key="11">
    <source>
        <dbReference type="ARBA" id="ARBA00022989"/>
    </source>
</evidence>